<protein>
    <submittedName>
        <fullName evidence="1">Uncharacterized protein</fullName>
    </submittedName>
</protein>
<gene>
    <name evidence="1" type="ORF">S12H4_12732</name>
</gene>
<sequence length="44" mass="5123">MENHVTHETYLDDVEQEEGYIPEDCINRIVDELSSEVKTRTNLG</sequence>
<accession>X1U183</accession>
<name>X1U183_9ZZZZ</name>
<reference evidence="1" key="1">
    <citation type="journal article" date="2014" name="Front. Microbiol.">
        <title>High frequency of phylogenetically diverse reductive dehalogenase-homologous genes in deep subseafloor sedimentary metagenomes.</title>
        <authorList>
            <person name="Kawai M."/>
            <person name="Futagami T."/>
            <person name="Toyoda A."/>
            <person name="Takaki Y."/>
            <person name="Nishi S."/>
            <person name="Hori S."/>
            <person name="Arai W."/>
            <person name="Tsubouchi T."/>
            <person name="Morono Y."/>
            <person name="Uchiyama I."/>
            <person name="Ito T."/>
            <person name="Fujiyama A."/>
            <person name="Inagaki F."/>
            <person name="Takami H."/>
        </authorList>
    </citation>
    <scope>NUCLEOTIDE SEQUENCE</scope>
    <source>
        <strain evidence="1">Expedition CK06-06</strain>
    </source>
</reference>
<proteinExistence type="predicted"/>
<dbReference type="EMBL" id="BARW01006080">
    <property type="protein sequence ID" value="GAI86029.1"/>
    <property type="molecule type" value="Genomic_DNA"/>
</dbReference>
<dbReference type="AlphaFoldDB" id="X1U183"/>
<organism evidence="1">
    <name type="scientific">marine sediment metagenome</name>
    <dbReference type="NCBI Taxonomy" id="412755"/>
    <lineage>
        <taxon>unclassified sequences</taxon>
        <taxon>metagenomes</taxon>
        <taxon>ecological metagenomes</taxon>
    </lineage>
</organism>
<evidence type="ECO:0000313" key="1">
    <source>
        <dbReference type="EMBL" id="GAI86029.1"/>
    </source>
</evidence>
<comment type="caution">
    <text evidence="1">The sequence shown here is derived from an EMBL/GenBank/DDBJ whole genome shotgun (WGS) entry which is preliminary data.</text>
</comment>